<gene>
    <name evidence="3" type="ORF">OM075_00485</name>
</gene>
<dbReference type="Pfam" id="PF01343">
    <property type="entry name" value="Peptidase_S49"/>
    <property type="match status" value="1"/>
</dbReference>
<evidence type="ECO:0000313" key="3">
    <source>
        <dbReference type="EMBL" id="MCW3784916.1"/>
    </source>
</evidence>
<dbReference type="InterPro" id="IPR029045">
    <property type="entry name" value="ClpP/crotonase-like_dom_sf"/>
</dbReference>
<dbReference type="PANTHER" id="PTHR42987">
    <property type="entry name" value="PEPTIDASE S49"/>
    <property type="match status" value="1"/>
</dbReference>
<name>A0AAE3M0K9_9BACT</name>
<dbReference type="RefSeq" id="WP_301188487.1">
    <property type="nucleotide sequence ID" value="NZ_JAPDPJ010000001.1"/>
</dbReference>
<evidence type="ECO:0000313" key="4">
    <source>
        <dbReference type="Proteomes" id="UP001209229"/>
    </source>
</evidence>
<dbReference type="SUPFAM" id="SSF52096">
    <property type="entry name" value="ClpP/crotonase"/>
    <property type="match status" value="1"/>
</dbReference>
<keyword evidence="4" id="KW-1185">Reference proteome</keyword>
<proteinExistence type="inferred from homology"/>
<organism evidence="3 4">
    <name type="scientific">Plebeiibacterium sediminum</name>
    <dbReference type="NCBI Taxonomy" id="2992112"/>
    <lineage>
        <taxon>Bacteria</taxon>
        <taxon>Pseudomonadati</taxon>
        <taxon>Bacteroidota</taxon>
        <taxon>Bacteroidia</taxon>
        <taxon>Marinilabiliales</taxon>
        <taxon>Marinilabiliaceae</taxon>
        <taxon>Plebeiibacterium</taxon>
    </lineage>
</organism>
<dbReference type="Gene3D" id="3.90.226.10">
    <property type="entry name" value="2-enoyl-CoA Hydratase, Chain A, domain 1"/>
    <property type="match status" value="1"/>
</dbReference>
<dbReference type="InterPro" id="IPR002142">
    <property type="entry name" value="Peptidase_S49"/>
</dbReference>
<feature type="domain" description="Peptidase S49" evidence="2">
    <location>
        <begin position="143"/>
        <end position="288"/>
    </location>
</feature>
<evidence type="ECO:0000256" key="1">
    <source>
        <dbReference type="ARBA" id="ARBA00008683"/>
    </source>
</evidence>
<dbReference type="Proteomes" id="UP001209229">
    <property type="component" value="Unassembled WGS sequence"/>
</dbReference>
<dbReference type="GO" id="GO:0006508">
    <property type="term" value="P:proteolysis"/>
    <property type="evidence" value="ECO:0007669"/>
    <property type="project" value="InterPro"/>
</dbReference>
<dbReference type="GO" id="GO:0008233">
    <property type="term" value="F:peptidase activity"/>
    <property type="evidence" value="ECO:0007669"/>
    <property type="project" value="InterPro"/>
</dbReference>
<dbReference type="EMBL" id="JAPDPJ010000001">
    <property type="protein sequence ID" value="MCW3784916.1"/>
    <property type="molecule type" value="Genomic_DNA"/>
</dbReference>
<dbReference type="AlphaFoldDB" id="A0AAE3M0K9"/>
<reference evidence="3" key="1">
    <citation type="submission" date="2022-10" db="EMBL/GenBank/DDBJ databases">
        <authorList>
            <person name="Yu W.X."/>
        </authorList>
    </citation>
    <scope>NUCLEOTIDE SEQUENCE</scope>
    <source>
        <strain evidence="3">AAT</strain>
    </source>
</reference>
<accession>A0AAE3M0K9</accession>
<protein>
    <submittedName>
        <fullName evidence="3">S49 family peptidase</fullName>
    </submittedName>
</protein>
<evidence type="ECO:0000259" key="2">
    <source>
        <dbReference type="Pfam" id="PF01343"/>
    </source>
</evidence>
<sequence>MPKFKHPFATTLLAEPLCMTPESRIQAIMQMMNMDGVDMEVINYNKMASAHADRLSRTTHINVTTEYVNKQLEENTLAFYFIDGPIFADYDPWGWYFSTKQFRDDLIAAEANENIIGHFIWANSGGGEAWFLDQAYNVGIELTKPVYAFVEKRAASAGFYLICFAKKIIAATPNDTFGSIGTMVSFWDMVPYYESLGFKWHEEYSNLSDLKNKKFNDLLQGKTDQYKKEELDPLAEQFRTAVRNARPSLAKLDEDHPAFRGETFSTLRAIEIGLIDAQMTLEEAVAELYRVALDQADTNNAVTESLKLIS</sequence>
<dbReference type="PANTHER" id="PTHR42987:SF4">
    <property type="entry name" value="PROTEASE SOHB-RELATED"/>
    <property type="match status" value="1"/>
</dbReference>
<comment type="similarity">
    <text evidence="1">Belongs to the peptidase S49 family.</text>
</comment>
<comment type="caution">
    <text evidence="3">The sequence shown here is derived from an EMBL/GenBank/DDBJ whole genome shotgun (WGS) entry which is preliminary data.</text>
</comment>